<protein>
    <submittedName>
        <fullName evidence="5">Class I SAM-dependent methyltransferase</fullName>
    </submittedName>
</protein>
<dbReference type="AlphaFoldDB" id="A0A7T3ZXL3"/>
<dbReference type="Proteomes" id="UP000595374">
    <property type="component" value="Chromosome"/>
</dbReference>
<evidence type="ECO:0000256" key="2">
    <source>
        <dbReference type="ARBA" id="ARBA00022603"/>
    </source>
</evidence>
<evidence type="ECO:0000313" key="5">
    <source>
        <dbReference type="EMBL" id="QQB13571.1"/>
    </source>
</evidence>
<keyword evidence="3 5" id="KW-0808">Transferase</keyword>
<feature type="domain" description="Methyltransferase type 11" evidence="4">
    <location>
        <begin position="47"/>
        <end position="131"/>
    </location>
</feature>
<sequence length="240" mass="26032">MVRPRAQAAHGTRFGTQAHLYDAVRPDYPQAALDLLGAGWAGLRVCDLGAGTGILSRRLLAAGAEVVAVDPDAAALEHNPAPSLVGSAETTGLATGSVDVVTVAQAWHWFDEAAAGEEIARILTPSGRLLILINQLDVRVDWVLRLSRIMHAGDVYRPAYVPAPRGFSLHDRAVIDFSTPLDVDGIVDLARTRSYWLRSSEATRSRVEANLRGYLTEEHPITGTVDLPYMCLAYLLARER</sequence>
<dbReference type="EMBL" id="CP065989">
    <property type="protein sequence ID" value="QQB13571.1"/>
    <property type="molecule type" value="Genomic_DNA"/>
</dbReference>
<dbReference type="RefSeq" id="WP_198498756.1">
    <property type="nucleotide sequence ID" value="NZ_CP065989.1"/>
</dbReference>
<reference evidence="5 6" key="1">
    <citation type="submission" date="2020-12" db="EMBL/GenBank/DDBJ databases">
        <title>FDA dAtabase for Regulatory Grade micrObial Sequences (FDA-ARGOS): Supporting development and validation of Infectious Disease Dx tests.</title>
        <authorList>
            <person name="Sproer C."/>
            <person name="Gronow S."/>
            <person name="Severitt S."/>
            <person name="Schroder I."/>
            <person name="Tallon L."/>
            <person name="Sadzewicz L."/>
            <person name="Zhao X."/>
            <person name="Boylan J."/>
            <person name="Ott S."/>
            <person name="Bowen H."/>
            <person name="Vavikolanu K."/>
            <person name="Mehta A."/>
            <person name="Aluvathingal J."/>
            <person name="Nadendla S."/>
            <person name="Lowell S."/>
            <person name="Myers T."/>
            <person name="Yan Y."/>
            <person name="Sichtig H."/>
        </authorList>
    </citation>
    <scope>NUCLEOTIDE SEQUENCE [LARGE SCALE GENOMIC DNA]</scope>
    <source>
        <strain evidence="5 6">FDAARGOS_990</strain>
    </source>
</reference>
<dbReference type="PANTHER" id="PTHR44942:SF4">
    <property type="entry name" value="METHYLTRANSFERASE TYPE 11 DOMAIN-CONTAINING PROTEIN"/>
    <property type="match status" value="1"/>
</dbReference>
<dbReference type="InterPro" id="IPR029063">
    <property type="entry name" value="SAM-dependent_MTases_sf"/>
</dbReference>
<evidence type="ECO:0000259" key="4">
    <source>
        <dbReference type="Pfam" id="PF08241"/>
    </source>
</evidence>
<proteinExistence type="inferred from homology"/>
<organism evidence="5 6">
    <name type="scientific">Brevibacterium casei</name>
    <dbReference type="NCBI Taxonomy" id="33889"/>
    <lineage>
        <taxon>Bacteria</taxon>
        <taxon>Bacillati</taxon>
        <taxon>Actinomycetota</taxon>
        <taxon>Actinomycetes</taxon>
        <taxon>Micrococcales</taxon>
        <taxon>Brevibacteriaceae</taxon>
        <taxon>Brevibacterium</taxon>
    </lineage>
</organism>
<comment type="similarity">
    <text evidence="1">Belongs to the methyltransferase superfamily.</text>
</comment>
<keyword evidence="2 5" id="KW-0489">Methyltransferase</keyword>
<name>A0A7T3ZXL3_9MICO</name>
<dbReference type="GO" id="GO:0008757">
    <property type="term" value="F:S-adenosylmethionine-dependent methyltransferase activity"/>
    <property type="evidence" value="ECO:0007669"/>
    <property type="project" value="InterPro"/>
</dbReference>
<evidence type="ECO:0000313" key="6">
    <source>
        <dbReference type="Proteomes" id="UP000595374"/>
    </source>
</evidence>
<dbReference type="GO" id="GO:0032259">
    <property type="term" value="P:methylation"/>
    <property type="evidence" value="ECO:0007669"/>
    <property type="project" value="UniProtKB-KW"/>
</dbReference>
<gene>
    <name evidence="5" type="ORF">I6H47_12215</name>
</gene>
<dbReference type="CDD" id="cd02440">
    <property type="entry name" value="AdoMet_MTases"/>
    <property type="match status" value="1"/>
</dbReference>
<dbReference type="PANTHER" id="PTHR44942">
    <property type="entry name" value="METHYLTRANSF_11 DOMAIN-CONTAINING PROTEIN"/>
    <property type="match status" value="1"/>
</dbReference>
<evidence type="ECO:0000256" key="1">
    <source>
        <dbReference type="ARBA" id="ARBA00008361"/>
    </source>
</evidence>
<dbReference type="Pfam" id="PF08241">
    <property type="entry name" value="Methyltransf_11"/>
    <property type="match status" value="1"/>
</dbReference>
<dbReference type="InterPro" id="IPR051052">
    <property type="entry name" value="Diverse_substrate_MTase"/>
</dbReference>
<dbReference type="Gene3D" id="3.40.50.150">
    <property type="entry name" value="Vaccinia Virus protein VP39"/>
    <property type="match status" value="1"/>
</dbReference>
<dbReference type="SUPFAM" id="SSF53335">
    <property type="entry name" value="S-adenosyl-L-methionine-dependent methyltransferases"/>
    <property type="match status" value="1"/>
</dbReference>
<dbReference type="InterPro" id="IPR013216">
    <property type="entry name" value="Methyltransf_11"/>
</dbReference>
<accession>A0A7T3ZXL3</accession>
<evidence type="ECO:0000256" key="3">
    <source>
        <dbReference type="ARBA" id="ARBA00022679"/>
    </source>
</evidence>